<feature type="compositionally biased region" description="Acidic residues" evidence="6">
    <location>
        <begin position="628"/>
        <end position="646"/>
    </location>
</feature>
<reference evidence="7" key="3">
    <citation type="submission" date="2025-08" db="UniProtKB">
        <authorList>
            <consortium name="Ensembl"/>
        </authorList>
    </citation>
    <scope>IDENTIFICATION</scope>
</reference>
<keyword evidence="8" id="KW-1185">Reference proteome</keyword>
<organism evidence="7 8">
    <name type="scientific">Ciona intestinalis</name>
    <name type="common">Transparent sea squirt</name>
    <name type="synonym">Ascidia intestinalis</name>
    <dbReference type="NCBI Taxonomy" id="7719"/>
    <lineage>
        <taxon>Eukaryota</taxon>
        <taxon>Metazoa</taxon>
        <taxon>Chordata</taxon>
        <taxon>Tunicata</taxon>
        <taxon>Ascidiacea</taxon>
        <taxon>Phlebobranchia</taxon>
        <taxon>Cionidae</taxon>
        <taxon>Ciona</taxon>
    </lineage>
</organism>
<accession>H2XMQ8</accession>
<dbReference type="GO" id="GO:0016192">
    <property type="term" value="P:vesicle-mediated transport"/>
    <property type="evidence" value="ECO:0000318"/>
    <property type="project" value="GO_Central"/>
</dbReference>
<dbReference type="Pfam" id="PF00996">
    <property type="entry name" value="GDI"/>
    <property type="match status" value="2"/>
</dbReference>
<evidence type="ECO:0000256" key="4">
    <source>
        <dbReference type="ARBA" id="ARBA00022490"/>
    </source>
</evidence>
<dbReference type="PRINTS" id="PR00891">
    <property type="entry name" value="RABGDIREP"/>
</dbReference>
<dbReference type="InterPro" id="IPR018203">
    <property type="entry name" value="GDP_dissociation_inhibitor"/>
</dbReference>
<evidence type="ECO:0000256" key="2">
    <source>
        <dbReference type="ARBA" id="ARBA00005593"/>
    </source>
</evidence>
<dbReference type="GO" id="GO:0005096">
    <property type="term" value="F:GTPase activator activity"/>
    <property type="evidence" value="ECO:0007669"/>
    <property type="project" value="UniProtKB-UniRule"/>
</dbReference>
<dbReference type="AlphaFoldDB" id="H2XMQ8"/>
<sequence length="646" mass="72583">MNEALPDDFDVIIIGTGLPAAVVSGALSRVDKKVLHLDRNDYYGGSWSSFNIKSVETFLQNPYDSAEYLNKDGEETSNIEVSEDEEFVPILQNKNFITKAEYSCYLKRSEKNEEPAQSSSPCVDTCQSDVVEQSCASKPDDSLKSGETPISEEVQKREESPKVENCNDPATQGDGDSVEKEKELTQELDKAKTKEKVDVSEVVKPRFPLSEDFYKQWRHYNLDLSPKVMFSRGLLVELLIQSNVSRYLEFRNVTRTLTFLDGSKELQRVPCSRADVFSSKFVSVVEKRILMRLFTLCANYKDHEQEYQNFREKTFIEFLASRRLSLKAQHFVLYSIAMVSETTSTLDGLAATHKFLHSLGRYGNSAFLWPSYGVGEIPQAFCRFSAVFGGTFCLRRYAVGFIKDKTTGRCTAIVDNTGQKIRCGTLILDDLNLPHGANTTSTSSVDRAIYVIDSTVSKSDAEQEVSLVTIPPMCDNPAVRLIEAGPLCCVCPKNNYYCTKKNCEKQPKKLPFKKNVKNCLNLDETNIKPEVGGEDSQSRKPVILWSCHFTMTDTNTDNSTLPPNVITLQGPRMDLGFDRAMNEAREVFLRICPGEDFLPRAPDPEEIVFDEGYNTENNDTISPTPEDGGGDYVEEEEEDLNEPAAE</sequence>
<protein>
    <recommendedName>
        <fullName evidence="5">Rab proteins geranylgeranyltransferase component A</fullName>
    </recommendedName>
</protein>
<dbReference type="PANTHER" id="PTHR11787:SF4">
    <property type="entry name" value="CHM, RAB ESCORT PROTEIN 1"/>
    <property type="match status" value="1"/>
</dbReference>
<dbReference type="FunCoup" id="H2XMQ8">
    <property type="interactions" value="14"/>
</dbReference>
<evidence type="ECO:0000256" key="3">
    <source>
        <dbReference type="ARBA" id="ARBA00022468"/>
    </source>
</evidence>
<dbReference type="PIRSF" id="PIRSF016550">
    <property type="entry name" value="Rab_ger_ger_transf_A_euk"/>
    <property type="match status" value="1"/>
</dbReference>
<reference evidence="7" key="2">
    <citation type="journal article" date="2008" name="Genome Biol.">
        <title>Improved genome assembly and evidence-based global gene model set for the chordate Ciona intestinalis: new insight into intron and operon populations.</title>
        <authorList>
            <person name="Satou Y."/>
            <person name="Mineta K."/>
            <person name="Ogasawara M."/>
            <person name="Sasakura Y."/>
            <person name="Shoguchi E."/>
            <person name="Ueno K."/>
            <person name="Yamada L."/>
            <person name="Matsumoto J."/>
            <person name="Wasserscheid J."/>
            <person name="Dewar K."/>
            <person name="Wiley G.B."/>
            <person name="Macmil S.L."/>
            <person name="Roe B.A."/>
            <person name="Zeller R.W."/>
            <person name="Hastings K.E."/>
            <person name="Lemaire P."/>
            <person name="Lindquist E."/>
            <person name="Endo T."/>
            <person name="Hotta K."/>
            <person name="Inaba K."/>
        </authorList>
    </citation>
    <scope>NUCLEOTIDE SEQUENCE [LARGE SCALE GENOMIC DNA]</scope>
    <source>
        <strain evidence="7">wild type</strain>
    </source>
</reference>
<dbReference type="Gene3D" id="3.30.519.10">
    <property type="entry name" value="Guanine Nucleotide Dissociation Inhibitor, domain 2"/>
    <property type="match status" value="1"/>
</dbReference>
<dbReference type="STRING" id="7719.ENSCINP00000030941"/>
<dbReference type="GO" id="GO:0007264">
    <property type="term" value="P:small GTPase-mediated signal transduction"/>
    <property type="evidence" value="ECO:0007669"/>
    <property type="project" value="UniProtKB-UniRule"/>
</dbReference>
<dbReference type="PRINTS" id="PR00893">
    <property type="entry name" value="RABESCORT"/>
</dbReference>
<dbReference type="FunFam" id="3.50.50.60:FF:000659">
    <property type="entry name" value="Rab proteins geranylgeranyltransferase component A"/>
    <property type="match status" value="1"/>
</dbReference>
<dbReference type="Proteomes" id="UP000008144">
    <property type="component" value="Chromosome 2"/>
</dbReference>
<proteinExistence type="inferred from homology"/>
<dbReference type="Gene3D" id="3.50.50.60">
    <property type="entry name" value="FAD/NAD(P)-binding domain"/>
    <property type="match status" value="2"/>
</dbReference>
<evidence type="ECO:0000256" key="5">
    <source>
        <dbReference type="PIRNR" id="PIRNR016550"/>
    </source>
</evidence>
<dbReference type="GO" id="GO:0005829">
    <property type="term" value="C:cytosol"/>
    <property type="evidence" value="ECO:0000318"/>
    <property type="project" value="GO_Central"/>
</dbReference>
<keyword evidence="4 5" id="KW-0963">Cytoplasm</keyword>
<dbReference type="GO" id="GO:0006886">
    <property type="term" value="P:intracellular protein transport"/>
    <property type="evidence" value="ECO:0007669"/>
    <property type="project" value="InterPro"/>
</dbReference>
<dbReference type="GO" id="GO:0005968">
    <property type="term" value="C:Rab-protein geranylgeranyltransferase complex"/>
    <property type="evidence" value="ECO:0000318"/>
    <property type="project" value="GO_Central"/>
</dbReference>
<reference evidence="8" key="1">
    <citation type="journal article" date="2002" name="Science">
        <title>The draft genome of Ciona intestinalis: insights into chordate and vertebrate origins.</title>
        <authorList>
            <person name="Dehal P."/>
            <person name="Satou Y."/>
            <person name="Campbell R.K."/>
            <person name="Chapman J."/>
            <person name="Degnan B."/>
            <person name="De Tomaso A."/>
            <person name="Davidson B."/>
            <person name="Di Gregorio A."/>
            <person name="Gelpke M."/>
            <person name="Goodstein D.M."/>
            <person name="Harafuji N."/>
            <person name="Hastings K.E."/>
            <person name="Ho I."/>
            <person name="Hotta K."/>
            <person name="Huang W."/>
            <person name="Kawashima T."/>
            <person name="Lemaire P."/>
            <person name="Martinez D."/>
            <person name="Meinertzhagen I.A."/>
            <person name="Necula S."/>
            <person name="Nonaka M."/>
            <person name="Putnam N."/>
            <person name="Rash S."/>
            <person name="Saiga H."/>
            <person name="Satake M."/>
            <person name="Terry A."/>
            <person name="Yamada L."/>
            <person name="Wang H.G."/>
            <person name="Awazu S."/>
            <person name="Azumi K."/>
            <person name="Boore J."/>
            <person name="Branno M."/>
            <person name="Chin-Bow S."/>
            <person name="DeSantis R."/>
            <person name="Doyle S."/>
            <person name="Francino P."/>
            <person name="Keys D.N."/>
            <person name="Haga S."/>
            <person name="Hayashi H."/>
            <person name="Hino K."/>
            <person name="Imai K.S."/>
            <person name="Inaba K."/>
            <person name="Kano S."/>
            <person name="Kobayashi K."/>
            <person name="Kobayashi M."/>
            <person name="Lee B.I."/>
            <person name="Makabe K.W."/>
            <person name="Manohar C."/>
            <person name="Matassi G."/>
            <person name="Medina M."/>
            <person name="Mochizuki Y."/>
            <person name="Mount S."/>
            <person name="Morishita T."/>
            <person name="Miura S."/>
            <person name="Nakayama A."/>
            <person name="Nishizaka S."/>
            <person name="Nomoto H."/>
            <person name="Ohta F."/>
            <person name="Oishi K."/>
            <person name="Rigoutsos I."/>
            <person name="Sano M."/>
            <person name="Sasaki A."/>
            <person name="Sasakura Y."/>
            <person name="Shoguchi E."/>
            <person name="Shin-i T."/>
            <person name="Spagnuolo A."/>
            <person name="Stainier D."/>
            <person name="Suzuki M.M."/>
            <person name="Tassy O."/>
            <person name="Takatori N."/>
            <person name="Tokuoka M."/>
            <person name="Yagi K."/>
            <person name="Yoshizaki F."/>
            <person name="Wada S."/>
            <person name="Zhang C."/>
            <person name="Hyatt P.D."/>
            <person name="Larimer F."/>
            <person name="Detter C."/>
            <person name="Doggett N."/>
            <person name="Glavina T."/>
            <person name="Hawkins T."/>
            <person name="Richardson P."/>
            <person name="Lucas S."/>
            <person name="Kohara Y."/>
            <person name="Levine M."/>
            <person name="Satoh N."/>
            <person name="Rokhsar D.S."/>
        </authorList>
    </citation>
    <scope>NUCLEOTIDE SEQUENCE [LARGE SCALE GENOMIC DNA]</scope>
</reference>
<comment type="function">
    <text evidence="5">Substrate-binding subunit (component A) of the Rab geranylgeranyltransferase (GGTase) complex. Binds unprenylated Rab proteins and presents the substrate peptide to the catalytic component B. The component A is thought to be regenerated by transferring its prenylated Rab back to the donor membrane.</text>
</comment>
<dbReference type="EMBL" id="EAAA01001478">
    <property type="status" value="NOT_ANNOTATED_CDS"/>
    <property type="molecule type" value="Genomic_DNA"/>
</dbReference>
<reference evidence="7" key="4">
    <citation type="submission" date="2025-09" db="UniProtKB">
        <authorList>
            <consortium name="Ensembl"/>
        </authorList>
    </citation>
    <scope>IDENTIFICATION</scope>
</reference>
<feature type="region of interest" description="Disordered" evidence="6">
    <location>
        <begin position="136"/>
        <end position="180"/>
    </location>
</feature>
<evidence type="ECO:0000256" key="6">
    <source>
        <dbReference type="SAM" id="MobiDB-lite"/>
    </source>
</evidence>
<dbReference type="Gene3D" id="1.10.405.10">
    <property type="entry name" value="Guanine Nucleotide Dissociation Inhibitor, domain 1"/>
    <property type="match status" value="1"/>
</dbReference>
<dbReference type="HOGENOM" id="CLU_021695_4_1_1"/>
<dbReference type="InterPro" id="IPR001738">
    <property type="entry name" value="Rab_escort"/>
</dbReference>
<dbReference type="OMA" id="EHYVLHA"/>
<keyword evidence="3 5" id="KW-0343">GTPase activation</keyword>
<dbReference type="GO" id="GO:0005092">
    <property type="term" value="F:GDP-dissociation inhibitor activity"/>
    <property type="evidence" value="ECO:0007669"/>
    <property type="project" value="InterPro"/>
</dbReference>
<dbReference type="GeneTree" id="ENSGT00950000182994"/>
<dbReference type="InParanoid" id="H2XMQ8"/>
<feature type="compositionally biased region" description="Basic and acidic residues" evidence="6">
    <location>
        <begin position="153"/>
        <end position="162"/>
    </location>
</feature>
<evidence type="ECO:0000313" key="8">
    <source>
        <dbReference type="Proteomes" id="UP000008144"/>
    </source>
</evidence>
<dbReference type="SUPFAM" id="SSF51905">
    <property type="entry name" value="FAD/NAD(P)-binding domain"/>
    <property type="match status" value="2"/>
</dbReference>
<evidence type="ECO:0000313" key="7">
    <source>
        <dbReference type="Ensembl" id="ENSCINP00000030941.1"/>
    </source>
</evidence>
<dbReference type="FunFam" id="1.10.405.10:FF:000003">
    <property type="entry name" value="Rab proteins geranylgeranyltransferase component A"/>
    <property type="match status" value="1"/>
</dbReference>
<comment type="similarity">
    <text evidence="2 5">Belongs to the Rab GDI family.</text>
</comment>
<dbReference type="Ensembl" id="ENSCINT00000036240.1">
    <property type="protein sequence ID" value="ENSCINP00000030941.1"/>
    <property type="gene ID" value="ENSCING00000011466.2"/>
</dbReference>
<dbReference type="InterPro" id="IPR036188">
    <property type="entry name" value="FAD/NAD-bd_sf"/>
</dbReference>
<dbReference type="PANTHER" id="PTHR11787">
    <property type="entry name" value="RAB GDP-DISSOCIATION INHIBITOR"/>
    <property type="match status" value="1"/>
</dbReference>
<comment type="subcellular location">
    <subcellularLocation>
        <location evidence="1 5">Cytoplasm</location>
    </subcellularLocation>
</comment>
<dbReference type="SUPFAM" id="SSF54373">
    <property type="entry name" value="FAD-linked reductases, C-terminal domain"/>
    <property type="match status" value="1"/>
</dbReference>
<feature type="compositionally biased region" description="Polar residues" evidence="6">
    <location>
        <begin position="614"/>
        <end position="623"/>
    </location>
</feature>
<dbReference type="GO" id="GO:0005634">
    <property type="term" value="C:nucleus"/>
    <property type="evidence" value="ECO:0000318"/>
    <property type="project" value="GO_Central"/>
</dbReference>
<name>H2XMQ8_CIOIN</name>
<evidence type="ECO:0000256" key="1">
    <source>
        <dbReference type="ARBA" id="ARBA00004496"/>
    </source>
</evidence>
<feature type="region of interest" description="Disordered" evidence="6">
    <location>
        <begin position="610"/>
        <end position="646"/>
    </location>
</feature>